<keyword evidence="1" id="KW-1133">Transmembrane helix</keyword>
<dbReference type="KEGG" id="spib:G8759_35375"/>
<evidence type="ECO:0000313" key="2">
    <source>
        <dbReference type="EMBL" id="QIP17550.1"/>
    </source>
</evidence>
<feature type="transmembrane region" description="Helical" evidence="1">
    <location>
        <begin position="7"/>
        <end position="27"/>
    </location>
</feature>
<dbReference type="RefSeq" id="WP_167218493.1">
    <property type="nucleotide sequence ID" value="NZ_CP050063.1"/>
</dbReference>
<reference evidence="2 3" key="1">
    <citation type="submission" date="2020-03" db="EMBL/GenBank/DDBJ databases">
        <authorList>
            <person name="Kim M.K."/>
        </authorList>
    </citation>
    <scope>NUCLEOTIDE SEQUENCE [LARGE SCALE GENOMIC DNA]</scope>
    <source>
        <strain evidence="2 3">BT328</strain>
    </source>
</reference>
<proteinExistence type="predicted"/>
<sequence length="85" mass="9781">MLYIYYIRAATVLTTWGVTTFDFFQWFVTFSKGWLLAEWLFFTFLLIIAAVVCGALTAHALLSLWQGTSFVRDLVDYEPDPSLSN</sequence>
<evidence type="ECO:0000313" key="3">
    <source>
        <dbReference type="Proteomes" id="UP000501802"/>
    </source>
</evidence>
<organism evidence="2 3">
    <name type="scientific">Spirosoma aureum</name>
    <dbReference type="NCBI Taxonomy" id="2692134"/>
    <lineage>
        <taxon>Bacteria</taxon>
        <taxon>Pseudomonadati</taxon>
        <taxon>Bacteroidota</taxon>
        <taxon>Cytophagia</taxon>
        <taxon>Cytophagales</taxon>
        <taxon>Cytophagaceae</taxon>
        <taxon>Spirosoma</taxon>
    </lineage>
</organism>
<feature type="transmembrane region" description="Helical" evidence="1">
    <location>
        <begin position="39"/>
        <end position="62"/>
    </location>
</feature>
<gene>
    <name evidence="2" type="ORF">G8759_35375</name>
</gene>
<dbReference type="Proteomes" id="UP000501802">
    <property type="component" value="Chromosome"/>
</dbReference>
<keyword evidence="3" id="KW-1185">Reference proteome</keyword>
<keyword evidence="1" id="KW-0472">Membrane</keyword>
<dbReference type="AlphaFoldDB" id="A0A6G9AYQ7"/>
<name>A0A6G9AYQ7_9BACT</name>
<accession>A0A6G9AYQ7</accession>
<dbReference type="EMBL" id="CP050063">
    <property type="protein sequence ID" value="QIP17550.1"/>
    <property type="molecule type" value="Genomic_DNA"/>
</dbReference>
<evidence type="ECO:0000256" key="1">
    <source>
        <dbReference type="SAM" id="Phobius"/>
    </source>
</evidence>
<keyword evidence="1" id="KW-0812">Transmembrane</keyword>
<protein>
    <submittedName>
        <fullName evidence="2">Uncharacterized protein</fullName>
    </submittedName>
</protein>